<organism evidence="3 4">
    <name type="scientific">Denitromonas halophila</name>
    <dbReference type="NCBI Taxonomy" id="1629404"/>
    <lineage>
        <taxon>Bacteria</taxon>
        <taxon>Pseudomonadati</taxon>
        <taxon>Pseudomonadota</taxon>
        <taxon>Betaproteobacteria</taxon>
        <taxon>Rhodocyclales</taxon>
        <taxon>Zoogloeaceae</taxon>
        <taxon>Denitromonas</taxon>
    </lineage>
</organism>
<keyword evidence="1" id="KW-1133">Transmembrane helix</keyword>
<feature type="transmembrane region" description="Helical" evidence="1">
    <location>
        <begin position="7"/>
        <end position="25"/>
    </location>
</feature>
<sequence length="314" mass="33331">MLAGLSAALGAGLLWGLVFIVPLMLPDYSGVMLAAGRYIAFGLLALFLARADRAALKRLSRADWIDAAKLALIGNVLYFAALASAIQLAGATVPTMIIGTLPVTIAITAKLTSQDTADHGLPWSRLLLPLTVIGSGLMLVHGQTDDAGDIAHDARYWSGLALAGVAVACWTWYPLNNSYWLRRQPTGLARAWATAQGLMTLPLALIALAGIALWQWATEGGIDIAGPRPGVFIGLMLLTGLLASWLGTLLWNRASHLLPAGLAGQLIVFETMAALVYGFIWYERWPSLAEMGGIALLVAGVALAVRAFRRPRAI</sequence>
<feature type="transmembrane region" description="Helical" evidence="1">
    <location>
        <begin position="288"/>
        <end position="308"/>
    </location>
</feature>
<keyword evidence="4" id="KW-1185">Reference proteome</keyword>
<keyword evidence="1" id="KW-0812">Transmembrane</keyword>
<feature type="transmembrane region" description="Helical" evidence="1">
    <location>
        <begin position="229"/>
        <end position="250"/>
    </location>
</feature>
<dbReference type="OrthoDB" id="7216522at2"/>
<protein>
    <submittedName>
        <fullName evidence="3">DMT family transporter</fullName>
    </submittedName>
</protein>
<evidence type="ECO:0000259" key="2">
    <source>
        <dbReference type="Pfam" id="PF00892"/>
    </source>
</evidence>
<evidence type="ECO:0000313" key="4">
    <source>
        <dbReference type="Proteomes" id="UP000319502"/>
    </source>
</evidence>
<feature type="transmembrane region" description="Helical" evidence="1">
    <location>
        <begin position="196"/>
        <end position="217"/>
    </location>
</feature>
<feature type="transmembrane region" description="Helical" evidence="1">
    <location>
        <begin position="70"/>
        <end position="89"/>
    </location>
</feature>
<evidence type="ECO:0000313" key="3">
    <source>
        <dbReference type="EMBL" id="TVO51972.1"/>
    </source>
</evidence>
<feature type="transmembrane region" description="Helical" evidence="1">
    <location>
        <begin position="31"/>
        <end position="49"/>
    </location>
</feature>
<evidence type="ECO:0000256" key="1">
    <source>
        <dbReference type="SAM" id="Phobius"/>
    </source>
</evidence>
<proteinExistence type="predicted"/>
<dbReference type="Pfam" id="PF00892">
    <property type="entry name" value="EamA"/>
    <property type="match status" value="2"/>
</dbReference>
<accession>A0A557QGF4</accession>
<feature type="transmembrane region" description="Helical" evidence="1">
    <location>
        <begin position="262"/>
        <end position="282"/>
    </location>
</feature>
<reference evidence="3 4" key="1">
    <citation type="submission" date="2019-07" db="EMBL/GenBank/DDBJ databases">
        <title>The pathways for chlorine oxyanion respiration interact through the shared metabolite chlorate.</title>
        <authorList>
            <person name="Barnum T.P."/>
            <person name="Cheng Y."/>
            <person name="Hill K.A."/>
            <person name="Lucas L.N."/>
            <person name="Carlson H.K."/>
            <person name="Coates J.D."/>
        </authorList>
    </citation>
    <scope>NUCLEOTIDE SEQUENCE [LARGE SCALE GENOMIC DNA]</scope>
    <source>
        <strain evidence="3 4">SFB-3</strain>
    </source>
</reference>
<comment type="caution">
    <text evidence="3">The sequence shown here is derived from an EMBL/GenBank/DDBJ whole genome shotgun (WGS) entry which is preliminary data.</text>
</comment>
<feature type="transmembrane region" description="Helical" evidence="1">
    <location>
        <begin position="156"/>
        <end position="175"/>
    </location>
</feature>
<gene>
    <name evidence="3" type="ORF">FHP91_18935</name>
</gene>
<dbReference type="EMBL" id="VMNK01000018">
    <property type="protein sequence ID" value="TVO51972.1"/>
    <property type="molecule type" value="Genomic_DNA"/>
</dbReference>
<dbReference type="AlphaFoldDB" id="A0A557QGF4"/>
<dbReference type="GO" id="GO:0016020">
    <property type="term" value="C:membrane"/>
    <property type="evidence" value="ECO:0007669"/>
    <property type="project" value="InterPro"/>
</dbReference>
<dbReference type="Proteomes" id="UP000319502">
    <property type="component" value="Unassembled WGS sequence"/>
</dbReference>
<feature type="transmembrane region" description="Helical" evidence="1">
    <location>
        <begin position="125"/>
        <end position="144"/>
    </location>
</feature>
<feature type="domain" description="EamA" evidence="2">
    <location>
        <begin position="3"/>
        <end position="111"/>
    </location>
</feature>
<dbReference type="InterPro" id="IPR037185">
    <property type="entry name" value="EmrE-like"/>
</dbReference>
<feature type="domain" description="EamA" evidence="2">
    <location>
        <begin position="158"/>
        <end position="305"/>
    </location>
</feature>
<name>A0A557QGF4_9RHOO</name>
<feature type="transmembrane region" description="Helical" evidence="1">
    <location>
        <begin position="95"/>
        <end position="113"/>
    </location>
</feature>
<keyword evidence="1" id="KW-0472">Membrane</keyword>
<dbReference type="SUPFAM" id="SSF103481">
    <property type="entry name" value="Multidrug resistance efflux transporter EmrE"/>
    <property type="match status" value="1"/>
</dbReference>
<dbReference type="InterPro" id="IPR000620">
    <property type="entry name" value="EamA_dom"/>
</dbReference>
<dbReference type="RefSeq" id="WP_144311060.1">
    <property type="nucleotide sequence ID" value="NZ_VMNK01000018.1"/>
</dbReference>